<proteinExistence type="predicted"/>
<sequence length="180" mass="19168">CLLCWPRQVQSSIRVAKESWGLLSSDCRANRPHLGLCPEANVPLQGRQGSRGCIPDAPGETGIHLEWKQRTPLCSRIATGISWSSLGGLKGVKPPEAFGERSRDWSLGHAGDEGPHLSMTGESRGCSRAAAPVCGFSRGTTARSVSLSWGAREVGSPCEWRGGARHCSRAMVGESGLETC</sequence>
<dbReference type="AlphaFoldDB" id="A0A829BJE1"/>
<protein>
    <submittedName>
        <fullName evidence="1">Uncharacterized protein</fullName>
    </submittedName>
</protein>
<organism evidence="1 2">
    <name type="scientific">Streptococcus mutans SM6</name>
    <dbReference type="NCBI Taxonomy" id="857119"/>
    <lineage>
        <taxon>Bacteria</taxon>
        <taxon>Bacillati</taxon>
        <taxon>Bacillota</taxon>
        <taxon>Bacilli</taxon>
        <taxon>Lactobacillales</taxon>
        <taxon>Streptococcaceae</taxon>
        <taxon>Streptococcus</taxon>
    </lineage>
</organism>
<name>A0A829BJE1_STRMG</name>
<feature type="non-terminal residue" evidence="1">
    <location>
        <position position="1"/>
    </location>
</feature>
<evidence type="ECO:0000313" key="1">
    <source>
        <dbReference type="EMBL" id="EMC20567.1"/>
    </source>
</evidence>
<accession>A0A829BJE1</accession>
<evidence type="ECO:0000313" key="2">
    <source>
        <dbReference type="Proteomes" id="UP000011676"/>
    </source>
</evidence>
<comment type="caution">
    <text evidence="1">The sequence shown here is derived from an EMBL/GenBank/DDBJ whole genome shotgun (WGS) entry which is preliminary data.</text>
</comment>
<dbReference type="EMBL" id="AHSR01000092">
    <property type="protein sequence ID" value="EMC20567.1"/>
    <property type="molecule type" value="Genomic_DNA"/>
</dbReference>
<dbReference type="Proteomes" id="UP000011676">
    <property type="component" value="Unassembled WGS sequence"/>
</dbReference>
<reference evidence="1 2" key="1">
    <citation type="journal article" date="2013" name="Mol. Biol. Evol.">
        <title>Evolutionary and population genomics of the cavity causing bacteria Streptococcus mutans.</title>
        <authorList>
            <person name="Cornejo O.E."/>
            <person name="Lefebure T."/>
            <person name="Pavinski Bitar P.D."/>
            <person name="Lang P."/>
            <person name="Richards V.P."/>
            <person name="Eilertson K."/>
            <person name="Do T."/>
            <person name="Beighton D."/>
            <person name="Zeng L."/>
            <person name="Ahn S.J."/>
            <person name="Burne R.A."/>
            <person name="Siepel A."/>
            <person name="Bustamante C.D."/>
            <person name="Stanhope M.J."/>
        </authorList>
    </citation>
    <scope>NUCLEOTIDE SEQUENCE [LARGE SCALE GENOMIC DNA]</scope>
    <source>
        <strain evidence="1 2">SM6</strain>
    </source>
</reference>
<gene>
    <name evidence="1" type="ORF">SMU82_09767</name>
</gene>